<feature type="transmembrane region" description="Helical" evidence="2">
    <location>
        <begin position="501"/>
        <end position="521"/>
    </location>
</feature>
<dbReference type="PROSITE" id="PS50088">
    <property type="entry name" value="ANK_REPEAT"/>
    <property type="match status" value="1"/>
</dbReference>
<keyword evidence="2" id="KW-0472">Membrane</keyword>
<dbReference type="InterPro" id="IPR026961">
    <property type="entry name" value="PGG_dom"/>
</dbReference>
<keyword evidence="2" id="KW-1133">Transmembrane helix</keyword>
<protein>
    <recommendedName>
        <fullName evidence="3">PGG domain-containing protein</fullName>
    </recommendedName>
</protein>
<dbReference type="EMBL" id="CM018048">
    <property type="protein sequence ID" value="KAA8521435.1"/>
    <property type="molecule type" value="Genomic_DNA"/>
</dbReference>
<dbReference type="Proteomes" id="UP000325577">
    <property type="component" value="Linkage Group LG5"/>
</dbReference>
<feature type="transmembrane region" description="Helical" evidence="2">
    <location>
        <begin position="563"/>
        <end position="588"/>
    </location>
</feature>
<dbReference type="InterPro" id="IPR002110">
    <property type="entry name" value="Ankyrin_rpt"/>
</dbReference>
<evidence type="ECO:0000256" key="1">
    <source>
        <dbReference type="PROSITE-ProRule" id="PRU00023"/>
    </source>
</evidence>
<dbReference type="Pfam" id="PF12796">
    <property type="entry name" value="Ank_2"/>
    <property type="match status" value="2"/>
</dbReference>
<organism evidence="4 5">
    <name type="scientific">Nyssa sinensis</name>
    <dbReference type="NCBI Taxonomy" id="561372"/>
    <lineage>
        <taxon>Eukaryota</taxon>
        <taxon>Viridiplantae</taxon>
        <taxon>Streptophyta</taxon>
        <taxon>Embryophyta</taxon>
        <taxon>Tracheophyta</taxon>
        <taxon>Spermatophyta</taxon>
        <taxon>Magnoliopsida</taxon>
        <taxon>eudicotyledons</taxon>
        <taxon>Gunneridae</taxon>
        <taxon>Pentapetalae</taxon>
        <taxon>asterids</taxon>
        <taxon>Cornales</taxon>
        <taxon>Nyssaceae</taxon>
        <taxon>Nyssa</taxon>
    </lineage>
</organism>
<feature type="repeat" description="ANK" evidence="1">
    <location>
        <begin position="85"/>
        <end position="108"/>
    </location>
</feature>
<dbReference type="SMART" id="SM00248">
    <property type="entry name" value="ANK"/>
    <property type="match status" value="6"/>
</dbReference>
<keyword evidence="1" id="KW-0040">ANK repeat</keyword>
<dbReference type="GO" id="GO:0016020">
    <property type="term" value="C:membrane"/>
    <property type="evidence" value="ECO:0007669"/>
    <property type="project" value="TreeGrafter"/>
</dbReference>
<dbReference type="PANTHER" id="PTHR24177:SF482">
    <property type="entry name" value="PGG DOMAIN-CONTAINING PROTEIN"/>
    <property type="match status" value="1"/>
</dbReference>
<proteinExistence type="predicted"/>
<evidence type="ECO:0000256" key="2">
    <source>
        <dbReference type="SAM" id="Phobius"/>
    </source>
</evidence>
<dbReference type="PROSITE" id="PS50297">
    <property type="entry name" value="ANK_REP_REGION"/>
    <property type="match status" value="1"/>
</dbReference>
<reference evidence="4 5" key="1">
    <citation type="submission" date="2019-09" db="EMBL/GenBank/DDBJ databases">
        <title>A chromosome-level genome assembly of the Chinese tupelo Nyssa sinensis.</title>
        <authorList>
            <person name="Yang X."/>
            <person name="Kang M."/>
            <person name="Yang Y."/>
            <person name="Xiong H."/>
            <person name="Wang M."/>
            <person name="Zhang Z."/>
            <person name="Wang Z."/>
            <person name="Wu H."/>
            <person name="Ma T."/>
            <person name="Liu J."/>
            <person name="Xi Z."/>
        </authorList>
    </citation>
    <scope>NUCLEOTIDE SEQUENCE [LARGE SCALE GENOMIC DNA]</scope>
    <source>
        <strain evidence="4">J267</strain>
        <tissue evidence="4">Leaf</tissue>
    </source>
</reference>
<dbReference type="PANTHER" id="PTHR24177">
    <property type="entry name" value="CASKIN"/>
    <property type="match status" value="1"/>
</dbReference>
<dbReference type="Gene3D" id="1.25.40.20">
    <property type="entry name" value="Ankyrin repeat-containing domain"/>
    <property type="match status" value="2"/>
</dbReference>
<gene>
    <name evidence="4" type="ORF">F0562_012112</name>
</gene>
<dbReference type="OrthoDB" id="1925304at2759"/>
<feature type="transmembrane region" description="Helical" evidence="2">
    <location>
        <begin position="533"/>
        <end position="557"/>
    </location>
</feature>
<evidence type="ECO:0000259" key="3">
    <source>
        <dbReference type="Pfam" id="PF13962"/>
    </source>
</evidence>
<keyword evidence="2" id="KW-0812">Transmembrane</keyword>
<sequence>MELPTSHAAKKDLNYYLPLCRAIVTGDWEKAKRFFDNDSNAKEARITEDKDTPLLLAVKRGCKFQLLEKLVEMMPPRVLELGDDKGSTTLHVAAALGDTQAAKLLVRKHPSLFYIRNNAGYLPVHLAAMHGKRETTFYLLVDAKDDEESNPFGDDSVPMLMHYVINARFYDAALYLLQRYPWLVKGSLSPLEGIAHDPCVFPSRARFNIWQRFIYSCAPLNLRIFSNYDEEDTENTGFQFCKGNCIVAGCKKKQAVIWEILGKIVPYIKCIGDTKLLHCQAIILVRSICKEVVNLNNEDSSTIFRGALLLAAKYGISEIVEEILKVFPSAITFKDENEHTSLHLAVMYRHEKVFNFLYQQSGEYIQLLSQLDSQQNNILHLAGYSAHQDLDFASTAILQVQRELRWYKEVEKLVLPGQKEAKNCYGKTPLRVFLEEHATMVQNEEQWMKGMATSCTAATLIGTVAFTAAITLPGANNDEGFPIISKEAAHIIFNIANALTLFSSLSTVIIFLSILISHYAIIDFLHSAPKRLIMGLVSLFLSVTFMILSFSATLCFVSGQKKIILFLVVILACIPVTLFVFLQFPLLLAMIRSTYFPRFFTSHKSN</sequence>
<feature type="domain" description="PGG" evidence="3">
    <location>
        <begin position="447"/>
        <end position="557"/>
    </location>
</feature>
<accession>A0A5J4ZRU5</accession>
<evidence type="ECO:0000313" key="5">
    <source>
        <dbReference type="Proteomes" id="UP000325577"/>
    </source>
</evidence>
<keyword evidence="5" id="KW-1185">Reference proteome</keyword>
<dbReference type="AlphaFoldDB" id="A0A5J4ZRU5"/>
<dbReference type="InterPro" id="IPR036770">
    <property type="entry name" value="Ankyrin_rpt-contain_sf"/>
</dbReference>
<evidence type="ECO:0000313" key="4">
    <source>
        <dbReference type="EMBL" id="KAA8521435.1"/>
    </source>
</evidence>
<name>A0A5J4ZRU5_9ASTE</name>
<dbReference type="SUPFAM" id="SSF48403">
    <property type="entry name" value="Ankyrin repeat"/>
    <property type="match status" value="1"/>
</dbReference>
<dbReference type="Pfam" id="PF13962">
    <property type="entry name" value="PGG"/>
    <property type="match status" value="1"/>
</dbReference>